<feature type="chain" id="PRO_5045200155" evidence="1">
    <location>
        <begin position="23"/>
        <end position="149"/>
    </location>
</feature>
<evidence type="ECO:0000313" key="3">
    <source>
        <dbReference type="Proteomes" id="UP001234178"/>
    </source>
</evidence>
<accession>A0ABR0A1U3</accession>
<gene>
    <name evidence="2" type="ORF">OUZ56_000918</name>
</gene>
<keyword evidence="1" id="KW-0732">Signal</keyword>
<organism evidence="2 3">
    <name type="scientific">Daphnia magna</name>
    <dbReference type="NCBI Taxonomy" id="35525"/>
    <lineage>
        <taxon>Eukaryota</taxon>
        <taxon>Metazoa</taxon>
        <taxon>Ecdysozoa</taxon>
        <taxon>Arthropoda</taxon>
        <taxon>Crustacea</taxon>
        <taxon>Branchiopoda</taxon>
        <taxon>Diplostraca</taxon>
        <taxon>Cladocera</taxon>
        <taxon>Anomopoda</taxon>
        <taxon>Daphniidae</taxon>
        <taxon>Daphnia</taxon>
    </lineage>
</organism>
<sequence length="149" mass="16505">MMEPRLTPIFCVILSLKDVASAHFEIEGDEEECCLLCCVVCFLGAAKSEECFRLIDSLATQNSDCAVLMAASTAAAVDGTGIKCAVRPIDGLRRDFRCERREKEREKIKDRSNTVRSTGGKEMLLETMERGDESRLSLACGTSTQSRWN</sequence>
<comment type="caution">
    <text evidence="2">The sequence shown here is derived from an EMBL/GenBank/DDBJ whole genome shotgun (WGS) entry which is preliminary data.</text>
</comment>
<reference evidence="2 3" key="1">
    <citation type="journal article" date="2023" name="Nucleic Acids Res.">
        <title>The hologenome of Daphnia magna reveals possible DNA methylation and microbiome-mediated evolution of the host genome.</title>
        <authorList>
            <person name="Chaturvedi A."/>
            <person name="Li X."/>
            <person name="Dhandapani V."/>
            <person name="Marshall H."/>
            <person name="Kissane S."/>
            <person name="Cuenca-Cambronero M."/>
            <person name="Asole G."/>
            <person name="Calvet F."/>
            <person name="Ruiz-Romero M."/>
            <person name="Marangio P."/>
            <person name="Guigo R."/>
            <person name="Rago D."/>
            <person name="Mirbahai L."/>
            <person name="Eastwood N."/>
            <person name="Colbourne J.K."/>
            <person name="Zhou J."/>
            <person name="Mallon E."/>
            <person name="Orsini L."/>
        </authorList>
    </citation>
    <scope>NUCLEOTIDE SEQUENCE [LARGE SCALE GENOMIC DNA]</scope>
    <source>
        <strain evidence="2">LRV0_1</strain>
    </source>
</reference>
<keyword evidence="3" id="KW-1185">Reference proteome</keyword>
<evidence type="ECO:0000256" key="1">
    <source>
        <dbReference type="SAM" id="SignalP"/>
    </source>
</evidence>
<protein>
    <submittedName>
        <fullName evidence="2">Uncharacterized protein</fullName>
    </submittedName>
</protein>
<proteinExistence type="predicted"/>
<evidence type="ECO:0000313" key="2">
    <source>
        <dbReference type="EMBL" id="KAK4018878.1"/>
    </source>
</evidence>
<name>A0ABR0A1U3_9CRUS</name>
<feature type="signal peptide" evidence="1">
    <location>
        <begin position="1"/>
        <end position="22"/>
    </location>
</feature>
<dbReference type="EMBL" id="JAOYFB010000036">
    <property type="protein sequence ID" value="KAK4018878.1"/>
    <property type="molecule type" value="Genomic_DNA"/>
</dbReference>
<dbReference type="Proteomes" id="UP001234178">
    <property type="component" value="Unassembled WGS sequence"/>
</dbReference>